<keyword evidence="1" id="KW-1133">Transmembrane helix</keyword>
<evidence type="ECO:0000256" key="1">
    <source>
        <dbReference type="SAM" id="Phobius"/>
    </source>
</evidence>
<feature type="transmembrane region" description="Helical" evidence="1">
    <location>
        <begin position="102"/>
        <end position="123"/>
    </location>
</feature>
<dbReference type="AlphaFoldDB" id="A0A7W9STZ4"/>
<comment type="caution">
    <text evidence="2">The sequence shown here is derived from an EMBL/GenBank/DDBJ whole genome shotgun (WGS) entry which is preliminary data.</text>
</comment>
<evidence type="ECO:0000313" key="2">
    <source>
        <dbReference type="EMBL" id="MBB6052298.1"/>
    </source>
</evidence>
<keyword evidence="3" id="KW-1185">Reference proteome</keyword>
<protein>
    <submittedName>
        <fullName evidence="2">Uncharacterized protein</fullName>
    </submittedName>
</protein>
<keyword evidence="1" id="KW-0472">Membrane</keyword>
<feature type="transmembrane region" description="Helical" evidence="1">
    <location>
        <begin position="6"/>
        <end position="25"/>
    </location>
</feature>
<evidence type="ECO:0000313" key="3">
    <source>
        <dbReference type="Proteomes" id="UP000520814"/>
    </source>
</evidence>
<reference evidence="2 3" key="1">
    <citation type="submission" date="2020-08" db="EMBL/GenBank/DDBJ databases">
        <title>Genomic Encyclopedia of Type Strains, Phase IV (KMG-IV): sequencing the most valuable type-strain genomes for metagenomic binning, comparative biology and taxonomic classification.</title>
        <authorList>
            <person name="Goeker M."/>
        </authorList>
    </citation>
    <scope>NUCLEOTIDE SEQUENCE [LARGE SCALE GENOMIC DNA]</scope>
    <source>
        <strain evidence="2 3">DSM 23562</strain>
    </source>
</reference>
<dbReference type="EMBL" id="JACHGW010000004">
    <property type="protein sequence ID" value="MBB6052298.1"/>
    <property type="molecule type" value="Genomic_DNA"/>
</dbReference>
<gene>
    <name evidence="2" type="ORF">HNQ39_004119</name>
</gene>
<keyword evidence="1" id="KW-0812">Transmembrane</keyword>
<organism evidence="2 3">
    <name type="scientific">Armatimonas rosea</name>
    <dbReference type="NCBI Taxonomy" id="685828"/>
    <lineage>
        <taxon>Bacteria</taxon>
        <taxon>Bacillati</taxon>
        <taxon>Armatimonadota</taxon>
        <taxon>Armatimonadia</taxon>
        <taxon>Armatimonadales</taxon>
        <taxon>Armatimonadaceae</taxon>
        <taxon>Armatimonas</taxon>
    </lineage>
</organism>
<proteinExistence type="predicted"/>
<dbReference type="RefSeq" id="WP_184201087.1">
    <property type="nucleotide sequence ID" value="NZ_JACHGW010000004.1"/>
</dbReference>
<name>A0A7W9STZ4_ARMRO</name>
<dbReference type="Proteomes" id="UP000520814">
    <property type="component" value="Unassembled WGS sequence"/>
</dbReference>
<sequence length="173" mass="18586">MIIPTYLLFMIGVLGAVDILLYHAISHGIRSHQDSRAELIVHSLRGPTYAILFLVVPNVALYGGFFWALVGLLAVDALISMVDFALEGQSRQKLGGLPAGEYVLHMVIAMVFGAMVASVFWEAGSHAGMPTAFHLIKAGAPELIRVVLAVMAPIVLYSAFIDARAAVRLGKTK</sequence>
<accession>A0A7W9STZ4</accession>
<feature type="transmembrane region" description="Helical" evidence="1">
    <location>
        <begin position="143"/>
        <end position="163"/>
    </location>
</feature>